<gene>
    <name evidence="1" type="ORF">ACFODK_08425</name>
</gene>
<comment type="caution">
    <text evidence="1">The sequence shown here is derived from an EMBL/GenBank/DDBJ whole genome shotgun (WGS) entry which is preliminary data.</text>
</comment>
<sequence>MTSLENGARENIGLDRRRVIGGLLTGAAVLTLPACATTGGRWSLVDAIRQLLFLSSMRAFARLTAPGGYWDSNVAQLGLEGFLGNRGSVLATILTSALFKTRLERAFAGFARDASDRAAPLVTDAVRVIGFENAVALVRGGPTAATGFLRQQMGNALIEAMVPEVGEALRVAQEPLVGQLLSALTGVDVPGVATTFSTRINDVIWQEIGVEEAAIRANPASTNDPLLIGVFGAAGYL</sequence>
<dbReference type="RefSeq" id="WP_336919976.1">
    <property type="nucleotide sequence ID" value="NZ_JBANRN010000013.1"/>
</dbReference>
<dbReference type="EMBL" id="JBHRSU010000028">
    <property type="protein sequence ID" value="MFC3100911.1"/>
    <property type="molecule type" value="Genomic_DNA"/>
</dbReference>
<organism evidence="1 2">
    <name type="scientific">Alteraurantiacibacter lauratis</name>
    <dbReference type="NCBI Taxonomy" id="2054627"/>
    <lineage>
        <taxon>Bacteria</taxon>
        <taxon>Pseudomonadati</taxon>
        <taxon>Pseudomonadota</taxon>
        <taxon>Alphaproteobacteria</taxon>
        <taxon>Sphingomonadales</taxon>
        <taxon>Erythrobacteraceae</taxon>
        <taxon>Alteraurantiacibacter</taxon>
    </lineage>
</organism>
<accession>A0ABV7EG29</accession>
<keyword evidence="2" id="KW-1185">Reference proteome</keyword>
<evidence type="ECO:0000313" key="1">
    <source>
        <dbReference type="EMBL" id="MFC3100911.1"/>
    </source>
</evidence>
<protein>
    <submittedName>
        <fullName evidence="1">DUF4197 domain-containing protein</fullName>
    </submittedName>
</protein>
<proteinExistence type="predicted"/>
<dbReference type="PROSITE" id="PS51318">
    <property type="entry name" value="TAT"/>
    <property type="match status" value="1"/>
</dbReference>
<dbReference type="Proteomes" id="UP001595378">
    <property type="component" value="Unassembled WGS sequence"/>
</dbReference>
<dbReference type="Pfam" id="PF13852">
    <property type="entry name" value="DUF4197"/>
    <property type="match status" value="1"/>
</dbReference>
<reference evidence="2" key="1">
    <citation type="journal article" date="2019" name="Int. J. Syst. Evol. Microbiol.">
        <title>The Global Catalogue of Microorganisms (GCM) 10K type strain sequencing project: providing services to taxonomists for standard genome sequencing and annotation.</title>
        <authorList>
            <consortium name="The Broad Institute Genomics Platform"/>
            <consortium name="The Broad Institute Genome Sequencing Center for Infectious Disease"/>
            <person name="Wu L."/>
            <person name="Ma J."/>
        </authorList>
    </citation>
    <scope>NUCLEOTIDE SEQUENCE [LARGE SCALE GENOMIC DNA]</scope>
    <source>
        <strain evidence="2">KCTC 52606</strain>
    </source>
</reference>
<dbReference type="InterPro" id="IPR025245">
    <property type="entry name" value="DUF4197"/>
</dbReference>
<evidence type="ECO:0000313" key="2">
    <source>
        <dbReference type="Proteomes" id="UP001595378"/>
    </source>
</evidence>
<dbReference type="InterPro" id="IPR006311">
    <property type="entry name" value="TAT_signal"/>
</dbReference>
<name>A0ABV7EG29_9SPHN</name>